<name>A0A0F9C2A9_9ZZZZ</name>
<feature type="non-terminal residue" evidence="1">
    <location>
        <position position="1"/>
    </location>
</feature>
<gene>
    <name evidence="1" type="ORF">LCGC14_2660340</name>
</gene>
<reference evidence="1" key="1">
    <citation type="journal article" date="2015" name="Nature">
        <title>Complex archaea that bridge the gap between prokaryotes and eukaryotes.</title>
        <authorList>
            <person name="Spang A."/>
            <person name="Saw J.H."/>
            <person name="Jorgensen S.L."/>
            <person name="Zaremba-Niedzwiedzka K."/>
            <person name="Martijn J."/>
            <person name="Lind A.E."/>
            <person name="van Eijk R."/>
            <person name="Schleper C."/>
            <person name="Guy L."/>
            <person name="Ettema T.J."/>
        </authorList>
    </citation>
    <scope>NUCLEOTIDE SEQUENCE</scope>
</reference>
<dbReference type="EMBL" id="LAZR01046372">
    <property type="protein sequence ID" value="KKK96679.1"/>
    <property type="molecule type" value="Genomic_DNA"/>
</dbReference>
<protein>
    <recommendedName>
        <fullName evidence="2">OB domain-containing protein</fullName>
    </recommendedName>
</protein>
<evidence type="ECO:0000313" key="1">
    <source>
        <dbReference type="EMBL" id="KKK96679.1"/>
    </source>
</evidence>
<dbReference type="AlphaFoldDB" id="A0A0F9C2A9"/>
<evidence type="ECO:0008006" key="2">
    <source>
        <dbReference type="Google" id="ProtNLM"/>
    </source>
</evidence>
<proteinExistence type="predicted"/>
<sequence length="233" mass="25921">WGKDESSVPKIISLDAKVRLLGIRTKSGNQGLEIHGNESTVVEIEGKQEAEPILFRIISIAKLDSGKTMILGVDKEKRMFNISDSSENTLQFKENDVVECMPSKVFGNSITLDENSFVRKMDDDSTIPNKTQIRTKISDVKVGGNYCVEAIILKVPERREVQTKYGESVLLSEMFVEDDSGQIWIKGWRIQARLVDNCSIGEIISVTGVNAKSGLEGRIELILSPFSIISKKN</sequence>
<dbReference type="InterPro" id="IPR012340">
    <property type="entry name" value="NA-bd_OB-fold"/>
</dbReference>
<accession>A0A0F9C2A9</accession>
<comment type="caution">
    <text evidence="1">The sequence shown here is derived from an EMBL/GenBank/DDBJ whole genome shotgun (WGS) entry which is preliminary data.</text>
</comment>
<organism evidence="1">
    <name type="scientific">marine sediment metagenome</name>
    <dbReference type="NCBI Taxonomy" id="412755"/>
    <lineage>
        <taxon>unclassified sequences</taxon>
        <taxon>metagenomes</taxon>
        <taxon>ecological metagenomes</taxon>
    </lineage>
</organism>
<dbReference type="Gene3D" id="2.40.50.140">
    <property type="entry name" value="Nucleic acid-binding proteins"/>
    <property type="match status" value="1"/>
</dbReference>
<dbReference type="SUPFAM" id="SSF50249">
    <property type="entry name" value="Nucleic acid-binding proteins"/>
    <property type="match status" value="1"/>
</dbReference>